<comment type="subcellular location">
    <subcellularLocation>
        <location evidence="1">Cell envelope</location>
    </subcellularLocation>
</comment>
<keyword evidence="2" id="KW-0677">Repeat</keyword>
<dbReference type="eggNOG" id="COG4235">
    <property type="taxonomic scope" value="Bacteria"/>
</dbReference>
<comment type="caution">
    <text evidence="9">The sequence shown here is derived from an EMBL/GenBank/DDBJ whole genome shotgun (WGS) entry which is preliminary data.</text>
</comment>
<dbReference type="PROSITE" id="PS50005">
    <property type="entry name" value="TPR"/>
    <property type="match status" value="1"/>
</dbReference>
<feature type="domain" description="Cytochrome c-type biogenesis protein H Ig-like" evidence="7">
    <location>
        <begin position="303"/>
        <end position="410"/>
    </location>
</feature>
<dbReference type="Gene3D" id="1.25.40.10">
    <property type="entry name" value="Tetratricopeptide repeat domain"/>
    <property type="match status" value="1"/>
</dbReference>
<dbReference type="Pfam" id="PF23914">
    <property type="entry name" value="TPR_CcmH_CycH"/>
    <property type="match status" value="1"/>
</dbReference>
<feature type="repeat" description="TPR" evidence="5">
    <location>
        <begin position="163"/>
        <end position="196"/>
    </location>
</feature>
<keyword evidence="10" id="KW-1185">Reference proteome</keyword>
<dbReference type="GO" id="GO:0030313">
    <property type="term" value="C:cell envelope"/>
    <property type="evidence" value="ECO:0007669"/>
    <property type="project" value="UniProtKB-SubCell"/>
</dbReference>
<evidence type="ECO:0000313" key="9">
    <source>
        <dbReference type="EMBL" id="GAC15744.1"/>
    </source>
</evidence>
<dbReference type="GO" id="GO:0017004">
    <property type="term" value="P:cytochrome complex assembly"/>
    <property type="evidence" value="ECO:0007669"/>
    <property type="project" value="UniProtKB-KW"/>
</dbReference>
<proteinExistence type="predicted"/>
<evidence type="ECO:0000259" key="7">
    <source>
        <dbReference type="Pfam" id="PF23892"/>
    </source>
</evidence>
<feature type="domain" description="Cytochrome c-type biogenesis protein H TPR" evidence="8">
    <location>
        <begin position="115"/>
        <end position="270"/>
    </location>
</feature>
<dbReference type="InterPro" id="IPR019734">
    <property type="entry name" value="TPR_rpt"/>
</dbReference>
<accession>K6X541</accession>
<dbReference type="InterPro" id="IPR011990">
    <property type="entry name" value="TPR-like_helical_dom_sf"/>
</dbReference>
<keyword evidence="6" id="KW-0472">Membrane</keyword>
<dbReference type="STRING" id="1127673.GLIP_3123"/>
<dbReference type="SUPFAM" id="SSF48452">
    <property type="entry name" value="TPR-like"/>
    <property type="match status" value="1"/>
</dbReference>
<keyword evidence="4 5" id="KW-0802">TPR repeat</keyword>
<evidence type="ECO:0000313" key="10">
    <source>
        <dbReference type="Proteomes" id="UP000006334"/>
    </source>
</evidence>
<gene>
    <name evidence="9" type="ORF">GLIP_3123</name>
</gene>
<keyword evidence="6" id="KW-1133">Transmembrane helix</keyword>
<dbReference type="PANTHER" id="PTHR47870">
    <property type="entry name" value="CYTOCHROME C-TYPE BIOGENESIS PROTEIN CCMH"/>
    <property type="match status" value="1"/>
</dbReference>
<dbReference type="InterPro" id="IPR056413">
    <property type="entry name" value="TPR_CcmH_CycH"/>
</dbReference>
<sequence length="414" mass="45697">MNSYWLGISLLSALAIGILIIPWLRKRNRHQQDVLTNTQIIKQRMQELNREVQEGLISAEDKEIAVKELKLALVDESVVGSDNQKAALWPLLTGIGVAILLCGFLYYKSNEIADLQHWERVKSQSLELARRIVIEPDPSITVDDLSDFSLAMRSKLVSSPDDYIGWLLLGRLHASLNRIESALQSFEKAYALAPEHDGVLSSYTQTLVMTGQENYIRQAQQLLQQMSQKNPQDLNALGMLAVASSQLGDTQTALASWRKLKAMLPADDPMASEVDKRIVQLTGQTSSQQSDDKPANSGTSVLITVSITPELEALIPENAFIFVFAQDASGAVRMPAAVVKSRLAELPLQVELSDANAMMPTYKLSQLQQVRLVARISLDENVAQAPGELQGEVEVTLQPGNKMSQSIVIDKELK</sequence>
<dbReference type="AlphaFoldDB" id="K6X541"/>
<dbReference type="Pfam" id="PF23892">
    <property type="entry name" value="Ig_CycH"/>
    <property type="match status" value="1"/>
</dbReference>
<dbReference type="GO" id="GO:0005886">
    <property type="term" value="C:plasma membrane"/>
    <property type="evidence" value="ECO:0007669"/>
    <property type="project" value="TreeGrafter"/>
</dbReference>
<evidence type="ECO:0000256" key="2">
    <source>
        <dbReference type="ARBA" id="ARBA00022737"/>
    </source>
</evidence>
<protein>
    <submittedName>
        <fullName evidence="9">Uncharacterized protein</fullName>
    </submittedName>
</protein>
<evidence type="ECO:0000259" key="8">
    <source>
        <dbReference type="Pfam" id="PF23914"/>
    </source>
</evidence>
<evidence type="ECO:0000256" key="4">
    <source>
        <dbReference type="ARBA" id="ARBA00022803"/>
    </source>
</evidence>
<feature type="transmembrane region" description="Helical" evidence="6">
    <location>
        <begin position="87"/>
        <end position="107"/>
    </location>
</feature>
<dbReference type="Proteomes" id="UP000006334">
    <property type="component" value="Unassembled WGS sequence"/>
</dbReference>
<dbReference type="SMART" id="SM00028">
    <property type="entry name" value="TPR"/>
    <property type="match status" value="2"/>
</dbReference>
<evidence type="ECO:0000256" key="6">
    <source>
        <dbReference type="SAM" id="Phobius"/>
    </source>
</evidence>
<dbReference type="RefSeq" id="WP_008845549.1">
    <property type="nucleotide sequence ID" value="NZ_BAEN01000059.1"/>
</dbReference>
<reference evidence="9 10" key="1">
    <citation type="journal article" date="2017" name="Antonie Van Leeuwenhoek">
        <title>Rhizobium rhizosphaerae sp. nov., a novel species isolated from rice rhizosphere.</title>
        <authorList>
            <person name="Zhao J.J."/>
            <person name="Zhang J."/>
            <person name="Zhang R.J."/>
            <person name="Zhang C.W."/>
            <person name="Yin H.Q."/>
            <person name="Zhang X.X."/>
        </authorList>
    </citation>
    <scope>NUCLEOTIDE SEQUENCE [LARGE SCALE GENOMIC DNA]</scope>
    <source>
        <strain evidence="9 10">E3</strain>
    </source>
</reference>
<keyword evidence="6" id="KW-0812">Transmembrane</keyword>
<name>K6X541_9ALTE</name>
<evidence type="ECO:0000256" key="3">
    <source>
        <dbReference type="ARBA" id="ARBA00022748"/>
    </source>
</evidence>
<dbReference type="InterPro" id="IPR017560">
    <property type="entry name" value="Cyt_c_biogenesis_CcmI"/>
</dbReference>
<evidence type="ECO:0000256" key="1">
    <source>
        <dbReference type="ARBA" id="ARBA00004196"/>
    </source>
</evidence>
<keyword evidence="3" id="KW-0201">Cytochrome c-type biogenesis</keyword>
<dbReference type="InterPro" id="IPR051263">
    <property type="entry name" value="C-type_cytochrome_biogenesis"/>
</dbReference>
<dbReference type="OrthoDB" id="9776053at2"/>
<evidence type="ECO:0000256" key="5">
    <source>
        <dbReference type="PROSITE-ProRule" id="PRU00339"/>
    </source>
</evidence>
<dbReference type="PANTHER" id="PTHR47870:SF1">
    <property type="entry name" value="CYTOCHROME C-TYPE BIOGENESIS PROTEIN CCMH"/>
    <property type="match status" value="1"/>
</dbReference>
<dbReference type="NCBIfam" id="TIGR03142">
    <property type="entry name" value="cytochro_ccmI"/>
    <property type="match status" value="1"/>
</dbReference>
<dbReference type="EMBL" id="BAEN01000059">
    <property type="protein sequence ID" value="GAC15744.1"/>
    <property type="molecule type" value="Genomic_DNA"/>
</dbReference>
<organism evidence="9 10">
    <name type="scientific">Aliiglaciecola lipolytica E3</name>
    <dbReference type="NCBI Taxonomy" id="1127673"/>
    <lineage>
        <taxon>Bacteria</taxon>
        <taxon>Pseudomonadati</taxon>
        <taxon>Pseudomonadota</taxon>
        <taxon>Gammaproteobacteria</taxon>
        <taxon>Alteromonadales</taxon>
        <taxon>Alteromonadaceae</taxon>
        <taxon>Aliiglaciecola</taxon>
    </lineage>
</organism>
<dbReference type="InterPro" id="IPR056412">
    <property type="entry name" value="Ig_CycH"/>
</dbReference>
<feature type="transmembrane region" description="Helical" evidence="6">
    <location>
        <begin position="6"/>
        <end position="24"/>
    </location>
</feature>